<accession>A0A401TZ13</accession>
<name>A0A401TZ13_CHIPU</name>
<protein>
    <submittedName>
        <fullName evidence="1">Uncharacterized protein</fullName>
    </submittedName>
</protein>
<feature type="non-terminal residue" evidence="1">
    <location>
        <position position="53"/>
    </location>
</feature>
<dbReference type="Proteomes" id="UP000287033">
    <property type="component" value="Unassembled WGS sequence"/>
</dbReference>
<dbReference type="AlphaFoldDB" id="A0A401TZ13"/>
<reference evidence="1 2" key="1">
    <citation type="journal article" date="2018" name="Nat. Ecol. Evol.">
        <title>Shark genomes provide insights into elasmobranch evolution and the origin of vertebrates.</title>
        <authorList>
            <person name="Hara Y"/>
            <person name="Yamaguchi K"/>
            <person name="Onimaru K"/>
            <person name="Kadota M"/>
            <person name="Koyanagi M"/>
            <person name="Keeley SD"/>
            <person name="Tatsumi K"/>
            <person name="Tanaka K"/>
            <person name="Motone F"/>
            <person name="Kageyama Y"/>
            <person name="Nozu R"/>
            <person name="Adachi N"/>
            <person name="Nishimura O"/>
            <person name="Nakagawa R"/>
            <person name="Tanegashima C"/>
            <person name="Kiyatake I"/>
            <person name="Matsumoto R"/>
            <person name="Murakumo K"/>
            <person name="Nishida K"/>
            <person name="Terakita A"/>
            <person name="Kuratani S"/>
            <person name="Sato K"/>
            <person name="Hyodo S Kuraku.S."/>
        </authorList>
    </citation>
    <scope>NUCLEOTIDE SEQUENCE [LARGE SCALE GENOMIC DNA]</scope>
</reference>
<evidence type="ECO:0000313" key="2">
    <source>
        <dbReference type="Proteomes" id="UP000287033"/>
    </source>
</evidence>
<dbReference type="EMBL" id="BEZZ01223259">
    <property type="protein sequence ID" value="GCC47887.1"/>
    <property type="molecule type" value="Genomic_DNA"/>
</dbReference>
<evidence type="ECO:0000313" key="1">
    <source>
        <dbReference type="EMBL" id="GCC47887.1"/>
    </source>
</evidence>
<sequence>MRGRTEPETLSWAGRVLNLPMYELPEMAAANGAFLAELEHRLDSKGVRAAGRI</sequence>
<keyword evidence="2" id="KW-1185">Reference proteome</keyword>
<gene>
    <name evidence="1" type="ORF">chiPu_0031948</name>
</gene>
<proteinExistence type="predicted"/>
<organism evidence="1 2">
    <name type="scientific">Chiloscyllium punctatum</name>
    <name type="common">Brownbanded bambooshark</name>
    <name type="synonym">Hemiscyllium punctatum</name>
    <dbReference type="NCBI Taxonomy" id="137246"/>
    <lineage>
        <taxon>Eukaryota</taxon>
        <taxon>Metazoa</taxon>
        <taxon>Chordata</taxon>
        <taxon>Craniata</taxon>
        <taxon>Vertebrata</taxon>
        <taxon>Chondrichthyes</taxon>
        <taxon>Elasmobranchii</taxon>
        <taxon>Galeomorphii</taxon>
        <taxon>Galeoidea</taxon>
        <taxon>Orectolobiformes</taxon>
        <taxon>Hemiscylliidae</taxon>
        <taxon>Chiloscyllium</taxon>
    </lineage>
</organism>
<comment type="caution">
    <text evidence="1">The sequence shown here is derived from an EMBL/GenBank/DDBJ whole genome shotgun (WGS) entry which is preliminary data.</text>
</comment>